<gene>
    <name evidence="4" type="primary">estB_4</name>
    <name evidence="4" type="ORF">GALL_132850</name>
</gene>
<feature type="domain" description="Phospholipase/carboxylesterase/thioesterase" evidence="3">
    <location>
        <begin position="17"/>
        <end position="221"/>
    </location>
</feature>
<dbReference type="PANTHER" id="PTHR10655:SF17">
    <property type="entry name" value="LYSOPHOSPHOLIPASE-LIKE PROTEIN 1"/>
    <property type="match status" value="1"/>
</dbReference>
<comment type="similarity">
    <text evidence="1">Belongs to the AB hydrolase superfamily. AB hydrolase 2 family.</text>
</comment>
<dbReference type="InterPro" id="IPR029058">
    <property type="entry name" value="AB_hydrolase_fold"/>
</dbReference>
<evidence type="ECO:0000259" key="3">
    <source>
        <dbReference type="Pfam" id="PF02230"/>
    </source>
</evidence>
<accession>A0A1J5S8H3</accession>
<dbReference type="InterPro" id="IPR050565">
    <property type="entry name" value="LYPA1-2/EST-like"/>
</dbReference>
<dbReference type="Pfam" id="PF02230">
    <property type="entry name" value="Abhydrolase_2"/>
    <property type="match status" value="1"/>
</dbReference>
<comment type="caution">
    <text evidence="4">The sequence shown here is derived from an EMBL/GenBank/DDBJ whole genome shotgun (WGS) entry which is preliminary data.</text>
</comment>
<dbReference type="InterPro" id="IPR003140">
    <property type="entry name" value="PLipase/COase/thioEstase"/>
</dbReference>
<evidence type="ECO:0000256" key="1">
    <source>
        <dbReference type="ARBA" id="ARBA00006499"/>
    </source>
</evidence>
<organism evidence="4">
    <name type="scientific">mine drainage metagenome</name>
    <dbReference type="NCBI Taxonomy" id="410659"/>
    <lineage>
        <taxon>unclassified sequences</taxon>
        <taxon>metagenomes</taxon>
        <taxon>ecological metagenomes</taxon>
    </lineage>
</organism>
<reference evidence="4" key="1">
    <citation type="submission" date="2016-10" db="EMBL/GenBank/DDBJ databases">
        <title>Sequence of Gallionella enrichment culture.</title>
        <authorList>
            <person name="Poehlein A."/>
            <person name="Muehling M."/>
            <person name="Daniel R."/>
        </authorList>
    </citation>
    <scope>NUCLEOTIDE SEQUENCE</scope>
</reference>
<dbReference type="Gene3D" id="3.40.50.1820">
    <property type="entry name" value="alpha/beta hydrolase"/>
    <property type="match status" value="1"/>
</dbReference>
<name>A0A1J5S8H3_9ZZZZ</name>
<keyword evidence="2 4" id="KW-0378">Hydrolase</keyword>
<dbReference type="SUPFAM" id="SSF53474">
    <property type="entry name" value="alpha/beta-Hydrolases"/>
    <property type="match status" value="1"/>
</dbReference>
<evidence type="ECO:0000256" key="2">
    <source>
        <dbReference type="ARBA" id="ARBA00022801"/>
    </source>
</evidence>
<evidence type="ECO:0000313" key="4">
    <source>
        <dbReference type="EMBL" id="OIR04615.1"/>
    </source>
</evidence>
<proteinExistence type="inferred from homology"/>
<protein>
    <submittedName>
        <fullName evidence="4">Carboxylesterase 2</fullName>
        <ecNumber evidence="4">3.1.1.1</ecNumber>
    </submittedName>
</protein>
<sequence>MNYQPPLVLTNTNSHNINASIIWLHGLGADGYDFEPVAQQLLQQPNLSNVRFILPHAPEMAVTRNNGYIMPAWYDVYGITPISKEDETGIKSSQIYIDALIQNELDQGIPSERIVLAGFSQGGAIALYTALRYPQKLAGVLALSTYMPLKQALATEALPANASTPIFMAHGTFDDIISMEMCQISLNLLKNLQYTVSWHEYNMAHSVCAKEIADIRDFLQQILPQD</sequence>
<dbReference type="EMBL" id="MLJW01000056">
    <property type="protein sequence ID" value="OIR04615.1"/>
    <property type="molecule type" value="Genomic_DNA"/>
</dbReference>
<dbReference type="EC" id="3.1.1.1" evidence="4"/>
<dbReference type="AlphaFoldDB" id="A0A1J5S8H3"/>
<dbReference type="GO" id="GO:0106435">
    <property type="term" value="F:carboxylesterase activity"/>
    <property type="evidence" value="ECO:0007669"/>
    <property type="project" value="UniProtKB-EC"/>
</dbReference>
<dbReference type="PANTHER" id="PTHR10655">
    <property type="entry name" value="LYSOPHOSPHOLIPASE-RELATED"/>
    <property type="match status" value="1"/>
</dbReference>